<dbReference type="InterPro" id="IPR056439">
    <property type="entry name" value="VBS_C3G9"/>
</dbReference>
<keyword evidence="3" id="KW-0812">Transmembrane</keyword>
<organism evidence="5 6">
    <name type="scientific">Dentiscutata erythropus</name>
    <dbReference type="NCBI Taxonomy" id="1348616"/>
    <lineage>
        <taxon>Eukaryota</taxon>
        <taxon>Fungi</taxon>
        <taxon>Fungi incertae sedis</taxon>
        <taxon>Mucoromycota</taxon>
        <taxon>Glomeromycotina</taxon>
        <taxon>Glomeromycetes</taxon>
        <taxon>Diversisporales</taxon>
        <taxon>Gigasporaceae</taxon>
        <taxon>Dentiscutata</taxon>
    </lineage>
</organism>
<feature type="compositionally biased region" description="Polar residues" evidence="2">
    <location>
        <begin position="305"/>
        <end position="324"/>
    </location>
</feature>
<feature type="compositionally biased region" description="Low complexity" evidence="2">
    <location>
        <begin position="511"/>
        <end position="529"/>
    </location>
</feature>
<feature type="domain" description="START" evidence="4">
    <location>
        <begin position="570"/>
        <end position="691"/>
    </location>
</feature>
<keyword evidence="1" id="KW-0175">Coiled coil</keyword>
<reference evidence="5" key="1">
    <citation type="submission" date="2021-06" db="EMBL/GenBank/DDBJ databases">
        <authorList>
            <person name="Kallberg Y."/>
            <person name="Tangrot J."/>
            <person name="Rosling A."/>
        </authorList>
    </citation>
    <scope>NUCLEOTIDE SEQUENCE</scope>
    <source>
        <strain evidence="5">MA453B</strain>
    </source>
</reference>
<dbReference type="InterPro" id="IPR023393">
    <property type="entry name" value="START-like_dom_sf"/>
</dbReference>
<evidence type="ECO:0000256" key="2">
    <source>
        <dbReference type="SAM" id="MobiDB-lite"/>
    </source>
</evidence>
<name>A0A9N9EW62_9GLOM</name>
<feature type="transmembrane region" description="Helical" evidence="3">
    <location>
        <begin position="818"/>
        <end position="837"/>
    </location>
</feature>
<feature type="region of interest" description="Disordered" evidence="2">
    <location>
        <begin position="285"/>
        <end position="331"/>
    </location>
</feature>
<dbReference type="PANTHER" id="PTHR21601">
    <property type="entry name" value="SPA2 PROTEIN"/>
    <property type="match status" value="1"/>
</dbReference>
<dbReference type="CDD" id="cd00177">
    <property type="entry name" value="START"/>
    <property type="match status" value="1"/>
</dbReference>
<dbReference type="Pfam" id="PF23742">
    <property type="entry name" value="VBS_C3G9"/>
    <property type="match status" value="1"/>
</dbReference>
<dbReference type="PROSITE" id="PS50848">
    <property type="entry name" value="START"/>
    <property type="match status" value="1"/>
</dbReference>
<protein>
    <submittedName>
        <fullName evidence="5">5531_t:CDS:1</fullName>
    </submittedName>
</protein>
<gene>
    <name evidence="5" type="ORF">DERYTH_LOCUS12516</name>
</gene>
<evidence type="ECO:0000259" key="4">
    <source>
        <dbReference type="PROSITE" id="PS50848"/>
    </source>
</evidence>
<keyword evidence="3" id="KW-1133">Transmembrane helix</keyword>
<comment type="caution">
    <text evidence="5">The sequence shown here is derived from an EMBL/GenBank/DDBJ whole genome shotgun (WGS) entry which is preliminary data.</text>
</comment>
<dbReference type="PANTHER" id="PTHR21601:SF0">
    <property type="entry name" value="PROTEIN SPA2-RELATED"/>
    <property type="match status" value="1"/>
</dbReference>
<dbReference type="GO" id="GO:0005078">
    <property type="term" value="F:MAP-kinase scaffold activity"/>
    <property type="evidence" value="ECO:0007669"/>
    <property type="project" value="TreeGrafter"/>
</dbReference>
<dbReference type="OrthoDB" id="333905at2759"/>
<dbReference type="Pfam" id="PF01852">
    <property type="entry name" value="START"/>
    <property type="match status" value="1"/>
</dbReference>
<accession>A0A9N9EW62</accession>
<evidence type="ECO:0000313" key="5">
    <source>
        <dbReference type="EMBL" id="CAG8693285.1"/>
    </source>
</evidence>
<dbReference type="EMBL" id="CAJVPY010008243">
    <property type="protein sequence ID" value="CAG8693285.1"/>
    <property type="molecule type" value="Genomic_DNA"/>
</dbReference>
<dbReference type="Gene3D" id="1.10.287.1490">
    <property type="match status" value="1"/>
</dbReference>
<dbReference type="InterPro" id="IPR022018">
    <property type="entry name" value="GIT1_C"/>
</dbReference>
<dbReference type="Pfam" id="PF12205">
    <property type="entry name" value="GIT1_C"/>
    <property type="match status" value="1"/>
</dbReference>
<feature type="region of interest" description="Disordered" evidence="2">
    <location>
        <begin position="492"/>
        <end position="532"/>
    </location>
</feature>
<dbReference type="Gene3D" id="3.30.530.20">
    <property type="match status" value="1"/>
</dbReference>
<proteinExistence type="predicted"/>
<feature type="coiled-coil region" evidence="1">
    <location>
        <begin position="31"/>
        <end position="140"/>
    </location>
</feature>
<dbReference type="AlphaFoldDB" id="A0A9N9EW62"/>
<evidence type="ECO:0000313" key="6">
    <source>
        <dbReference type="Proteomes" id="UP000789405"/>
    </source>
</evidence>
<dbReference type="InterPro" id="IPR002913">
    <property type="entry name" value="START_lipid-bd_dom"/>
</dbReference>
<dbReference type="SMART" id="SM00234">
    <property type="entry name" value="START"/>
    <property type="match status" value="1"/>
</dbReference>
<dbReference type="Proteomes" id="UP000789405">
    <property type="component" value="Unassembled WGS sequence"/>
</dbReference>
<evidence type="ECO:0000256" key="1">
    <source>
        <dbReference type="SAM" id="Coils"/>
    </source>
</evidence>
<keyword evidence="3" id="KW-0472">Membrane</keyword>
<keyword evidence="6" id="KW-1185">Reference proteome</keyword>
<dbReference type="Gene3D" id="1.20.120.330">
    <property type="entry name" value="Nucleotidyltransferases domain 2"/>
    <property type="match status" value="1"/>
</dbReference>
<evidence type="ECO:0000256" key="3">
    <source>
        <dbReference type="SAM" id="Phobius"/>
    </source>
</evidence>
<dbReference type="SUPFAM" id="SSF55961">
    <property type="entry name" value="Bet v1-like"/>
    <property type="match status" value="1"/>
</dbReference>
<feature type="non-terminal residue" evidence="5">
    <location>
        <position position="1"/>
    </location>
</feature>
<dbReference type="GO" id="GO:0008289">
    <property type="term" value="F:lipid binding"/>
    <property type="evidence" value="ECO:0007669"/>
    <property type="project" value="InterPro"/>
</dbReference>
<dbReference type="InterPro" id="IPR039892">
    <property type="entry name" value="Spa2/Sph1"/>
</dbReference>
<sequence length="846" mass="94949">SNYEQRINTLQRRIKELESGNGGSDGDSARVRDLENQLEEKVKINQQQEMKIEKLERDFEKLNENYRQQQEVMLCLNVNASLQEASKLLEEIKSLSIKNDDLYSEKEQSIAKIKSLSEEVNDWKSKYEKVKTELRNLKATSSFYKETPKIDIMNDNSLSPTQDGAIDESKIVAYQVAIDDLLRAGRSEVSSNVLVAMKSIVIACKGITEEVDAYEQRRNSSMKAEDKEKLNTLKSKFSATLQQLMTAAKNHATGYGVSPVSLLDAAASHLNASVVEMVKHVKLRRTRGQDANKPSSEYTPLPPSENMSNASPSQDDLNSSNTGPKSDLNVEKSNGYAIGVDELKDFLERQTESIVQSIQTLLTAIRSGSFGKELTDNINTITTIVLNVIAVCRDSFRSNNIPQSVRGNVIVKELEESIDKLDEMRESITDNRDDFLNNRAAKQRLASASFEIAKFTKELLIFFFAYHRLLGIPSLSSIVLDYLSKKSLPHVNHDVSSRSINPLERSTIKDTQSQQSQSQNTPQKSSSKPEICDNSQLYSSMQAALLNLIDSNNSWNLLHASRSSDVKTTFDFLADVKRRPEWDHLMQEGKLIEIIDENTTIQYIRMKAAFPVSSRDVVTLNHVVKLNDGRMMMTCKSIEYKSCPKIPGVIRLDCDCAGFIVAPINDQPNKCFVTQIANADPKGWIPKSILKLVSTRDMPASAKKLNILLTKMPRKDPNFFSSSFTPSLTPSLTPKTQSPIVSHIHERNIPDSDIPIITESPTKCEKRVRFLEQSLPSSETGNSIVKHPINSTSKSTLWKSFVETICFIGKYITKKKSITSGLVIASTIFAFLALIRVKQLRNRNLI</sequence>